<reference evidence="5" key="1">
    <citation type="submission" date="2021-01" db="EMBL/GenBank/DDBJ databases">
        <authorList>
            <person name="Corre E."/>
            <person name="Pelletier E."/>
            <person name="Niang G."/>
            <person name="Scheremetjew M."/>
            <person name="Finn R."/>
            <person name="Kale V."/>
            <person name="Holt S."/>
            <person name="Cochrane G."/>
            <person name="Meng A."/>
            <person name="Brown T."/>
            <person name="Cohen L."/>
        </authorList>
    </citation>
    <scope>NUCLEOTIDE SEQUENCE</scope>
    <source>
        <strain evidence="5">CCMP645</strain>
    </source>
</reference>
<keyword evidence="2" id="KW-0677">Repeat</keyword>
<dbReference type="GO" id="GO:0043291">
    <property type="term" value="C:RAVE complex"/>
    <property type="evidence" value="ECO:0007669"/>
    <property type="project" value="TreeGrafter"/>
</dbReference>
<dbReference type="InterPro" id="IPR036322">
    <property type="entry name" value="WD40_repeat_dom_sf"/>
</dbReference>
<dbReference type="EMBL" id="HBIZ01067815">
    <property type="protein sequence ID" value="CAE0788760.1"/>
    <property type="molecule type" value="Transcribed_RNA"/>
</dbReference>
<dbReference type="InterPro" id="IPR052208">
    <property type="entry name" value="DmX-like/RAVE_component"/>
</dbReference>
<dbReference type="PROSITE" id="PS00678">
    <property type="entry name" value="WD_REPEATS_1"/>
    <property type="match status" value="1"/>
</dbReference>
<proteinExistence type="predicted"/>
<protein>
    <recommendedName>
        <fullName evidence="6">WD domain, G-beta repeat-containing protein</fullName>
    </recommendedName>
</protein>
<dbReference type="PROSITE" id="PS50294">
    <property type="entry name" value="WD_REPEATS_REGION"/>
    <property type="match status" value="1"/>
</dbReference>
<evidence type="ECO:0008006" key="6">
    <source>
        <dbReference type="Google" id="ProtNLM"/>
    </source>
</evidence>
<accession>A0A7S4FD67</accession>
<dbReference type="SUPFAM" id="SSF50978">
    <property type="entry name" value="WD40 repeat-like"/>
    <property type="match status" value="1"/>
</dbReference>
<dbReference type="AlphaFoldDB" id="A0A7S4FD67"/>
<dbReference type="InterPro" id="IPR019775">
    <property type="entry name" value="WD40_repeat_CS"/>
</dbReference>
<dbReference type="PANTHER" id="PTHR13950">
    <property type="entry name" value="RABCONNECTIN-RELATED"/>
    <property type="match status" value="1"/>
</dbReference>
<evidence type="ECO:0000256" key="1">
    <source>
        <dbReference type="ARBA" id="ARBA00022574"/>
    </source>
</evidence>
<keyword evidence="1 3" id="KW-0853">WD repeat</keyword>
<evidence type="ECO:0000256" key="4">
    <source>
        <dbReference type="SAM" id="MobiDB-lite"/>
    </source>
</evidence>
<sequence>MPLQTIRQAAPDGGVESSGPEVWPLQGECVSQHALSSEGSSSDKAAESKPLRLSAPIPLLHRKGEFIRAVCVNALNGSQLAVSLSRGVQQLELVSELASSPYLDSPSVSERSASSSQPQSDWLSWGVGVKNAATRLTETSFGATGEPLTVLQSSGSDLTARCLCAHPKLPLYLAGGDSVVQCWQFGQTIQGRGLQDHVRAQYRLPSGGSVSSLRFSPCGEQFGSVDLGGSLCLWRFQNGADMPLPFSRLQCHSKRASDLCFVGSSIVLATVGASGSGAVRSLGLWDVLLPPSQALVAACDAHDDGGCCVIHWAEQASLVSGGMRGDISVFDLRQRRVRTRFNAHTLATRSLVFSDTGRHCFSASANGDMKLWDLSAQENTGHTAQWLRAHEPHTMLHPLAGTTLGRTYGINSMVKDDSVSSSVDPPRLLTAGADGKLNMWLYLAKDAVCPE</sequence>
<feature type="region of interest" description="Disordered" evidence="4">
    <location>
        <begin position="1"/>
        <end position="22"/>
    </location>
</feature>
<gene>
    <name evidence="5" type="ORF">PCAR00345_LOCUS41469</name>
</gene>
<dbReference type="PANTHER" id="PTHR13950:SF9">
    <property type="entry name" value="RABCONNECTIN-3A"/>
    <property type="match status" value="1"/>
</dbReference>
<dbReference type="PROSITE" id="PS50082">
    <property type="entry name" value="WD_REPEATS_2"/>
    <property type="match status" value="1"/>
</dbReference>
<feature type="repeat" description="WD" evidence="3">
    <location>
        <begin position="341"/>
        <end position="382"/>
    </location>
</feature>
<dbReference type="Pfam" id="PF00400">
    <property type="entry name" value="WD40"/>
    <property type="match status" value="1"/>
</dbReference>
<dbReference type="Gene3D" id="2.130.10.10">
    <property type="entry name" value="YVTN repeat-like/Quinoprotein amine dehydrogenase"/>
    <property type="match status" value="2"/>
</dbReference>
<dbReference type="SMART" id="SM00320">
    <property type="entry name" value="WD40"/>
    <property type="match status" value="6"/>
</dbReference>
<evidence type="ECO:0000256" key="3">
    <source>
        <dbReference type="PROSITE-ProRule" id="PRU00221"/>
    </source>
</evidence>
<dbReference type="GO" id="GO:0007035">
    <property type="term" value="P:vacuolar acidification"/>
    <property type="evidence" value="ECO:0007669"/>
    <property type="project" value="TreeGrafter"/>
</dbReference>
<evidence type="ECO:0000256" key="2">
    <source>
        <dbReference type="ARBA" id="ARBA00022737"/>
    </source>
</evidence>
<dbReference type="InterPro" id="IPR001680">
    <property type="entry name" value="WD40_rpt"/>
</dbReference>
<organism evidence="5">
    <name type="scientific">Chrysotila carterae</name>
    <name type="common">Marine alga</name>
    <name type="synonym">Syracosphaera carterae</name>
    <dbReference type="NCBI Taxonomy" id="13221"/>
    <lineage>
        <taxon>Eukaryota</taxon>
        <taxon>Haptista</taxon>
        <taxon>Haptophyta</taxon>
        <taxon>Prymnesiophyceae</taxon>
        <taxon>Isochrysidales</taxon>
        <taxon>Isochrysidaceae</taxon>
        <taxon>Chrysotila</taxon>
    </lineage>
</organism>
<dbReference type="InterPro" id="IPR015943">
    <property type="entry name" value="WD40/YVTN_repeat-like_dom_sf"/>
</dbReference>
<name>A0A7S4FD67_CHRCT</name>
<evidence type="ECO:0000313" key="5">
    <source>
        <dbReference type="EMBL" id="CAE0788760.1"/>
    </source>
</evidence>